<organism evidence="3 4">
    <name type="scientific">Candidatus Giovannonibacteria bacterium GW2011_GWB1_44_23</name>
    <dbReference type="NCBI Taxonomy" id="1618652"/>
    <lineage>
        <taxon>Bacteria</taxon>
        <taxon>Candidatus Giovannoniibacteriota</taxon>
    </lineage>
</organism>
<dbReference type="Gene3D" id="3.30.565.10">
    <property type="entry name" value="Histidine kinase-like ATPase, C-terminal domain"/>
    <property type="match status" value="1"/>
</dbReference>
<dbReference type="InterPro" id="IPR045261">
    <property type="entry name" value="MORC_ATPase"/>
</dbReference>
<dbReference type="GO" id="GO:0016887">
    <property type="term" value="F:ATP hydrolysis activity"/>
    <property type="evidence" value="ECO:0007669"/>
    <property type="project" value="InterPro"/>
</dbReference>
<dbReference type="SUPFAM" id="SSF55874">
    <property type="entry name" value="ATPase domain of HSP90 chaperone/DNA topoisomerase II/histidine kinase"/>
    <property type="match status" value="1"/>
</dbReference>
<dbReference type="Pfam" id="PF13589">
    <property type="entry name" value="HATPase_c_3"/>
    <property type="match status" value="1"/>
</dbReference>
<dbReference type="InterPro" id="IPR036890">
    <property type="entry name" value="HATPase_C_sf"/>
</dbReference>
<comment type="caution">
    <text evidence="3">The sequence shown here is derived from an EMBL/GenBank/DDBJ whole genome shotgun (WGS) entry which is preliminary data.</text>
</comment>
<dbReference type="Proteomes" id="UP000033977">
    <property type="component" value="Unassembled WGS sequence"/>
</dbReference>
<evidence type="ECO:0000313" key="3">
    <source>
        <dbReference type="EMBL" id="KKT57428.1"/>
    </source>
</evidence>
<evidence type="ECO:0008006" key="5">
    <source>
        <dbReference type="Google" id="ProtNLM"/>
    </source>
</evidence>
<accession>A0A0G1IF39</accession>
<evidence type="ECO:0000256" key="1">
    <source>
        <dbReference type="SAM" id="Coils"/>
    </source>
</evidence>
<protein>
    <recommendedName>
        <fullName evidence="5">Morc S5 domain-containing protein</fullName>
    </recommendedName>
</protein>
<dbReference type="AlphaFoldDB" id="A0A0G1IF39"/>
<dbReference type="EMBL" id="LCIN01000004">
    <property type="protein sequence ID" value="KKT57428.1"/>
    <property type="molecule type" value="Genomic_DNA"/>
</dbReference>
<feature type="region of interest" description="Disordered" evidence="2">
    <location>
        <begin position="395"/>
        <end position="418"/>
    </location>
</feature>
<dbReference type="PANTHER" id="PTHR23336">
    <property type="entry name" value="ZINC FINGER CW-TYPE COILED-COIL DOMAIN PROTEIN 3"/>
    <property type="match status" value="1"/>
</dbReference>
<proteinExistence type="predicted"/>
<evidence type="ECO:0000256" key="2">
    <source>
        <dbReference type="SAM" id="MobiDB-lite"/>
    </source>
</evidence>
<reference evidence="3 4" key="1">
    <citation type="journal article" date="2015" name="Nature">
        <title>rRNA introns, odd ribosomes, and small enigmatic genomes across a large radiation of phyla.</title>
        <authorList>
            <person name="Brown C.T."/>
            <person name="Hug L.A."/>
            <person name="Thomas B.C."/>
            <person name="Sharon I."/>
            <person name="Castelle C.J."/>
            <person name="Singh A."/>
            <person name="Wilkins M.J."/>
            <person name="Williams K.H."/>
            <person name="Banfield J.F."/>
        </authorList>
    </citation>
    <scope>NUCLEOTIDE SEQUENCE [LARGE SCALE GENOMIC DNA]</scope>
</reference>
<gene>
    <name evidence="3" type="ORF">UW49_C0004G0043</name>
</gene>
<feature type="compositionally biased region" description="Basic and acidic residues" evidence="2">
    <location>
        <begin position="395"/>
        <end position="411"/>
    </location>
</feature>
<evidence type="ECO:0000313" key="4">
    <source>
        <dbReference type="Proteomes" id="UP000033977"/>
    </source>
</evidence>
<name>A0A0G1IF39_9BACT</name>
<keyword evidence="1" id="KW-0175">Coiled coil</keyword>
<feature type="coiled-coil region" evidence="1">
    <location>
        <begin position="517"/>
        <end position="544"/>
    </location>
</feature>
<sequence>MEKNQKTETIDITPDKSIYHKIGEANYSISDALAELVDNSIDAANEDGVEIFIVLDKKGEKIIVEDNGQGMSKEIASKSLVLAYSKKHDALGEFGLGLKSACTSLGTIFVITSTPKGSEEKYTLEYNKEQFLQSSDWHKYPLTIIKAPKNEHGTKIEISSLKIKLYDALVTRLKEDLAKRYGPYIEHNNVVIKVGLRRETAKPCVPSENKLVPDSKKDFSYMLSKGSTITGWYGLLEVGSQKQSGFNLFRRGRLIRASEKLGYNYHPHLMSVAGEINLDSVPVTHNKREFIIESSEFKEFIEKFWGDQTEKYLGYKVKGKIDEITKTARDRSSQEKADSMPVERKETIKNNLLNALNRLDEFKELAYPDLYQPKKRSATGKEDFKETRETDLRVAKEEEVPLTKEERDQRTPKKTQPKTAKFIMVGGKKFKFDFFLRNLGNDTIDKETIINQENVIEIYINTGFKGYGLTKDTDFYSTFHIAEAIAELYVKEANQKVERIFELRNSLIYEVASLIYEEEEYKRLEKTEKELAAVTDKKRELEEKRARTSL</sequence>
<dbReference type="PANTHER" id="PTHR23336:SF76">
    <property type="entry name" value="MORC S5 DOMAIN-CONTAINING PROTEIN"/>
    <property type="match status" value="1"/>
</dbReference>